<feature type="signal peptide" evidence="2">
    <location>
        <begin position="1"/>
        <end position="25"/>
    </location>
</feature>
<name>G7H309_9ACTN</name>
<dbReference type="RefSeq" id="WP_007322309.1">
    <property type="nucleotide sequence ID" value="NZ_BAEE01000054.1"/>
</dbReference>
<proteinExistence type="predicted"/>
<feature type="chain" id="PRO_5003495127" evidence="2">
    <location>
        <begin position="26"/>
        <end position="630"/>
    </location>
</feature>
<sequence length="630" mass="68637">MRRAITMIPTVAVATALLTTGVATATPSPSAVFDLAGDGGIGRCVTLDGLAPGRFRLKAAGLGTYLAYRDGHFLTGSPGKVRLAAEPGRSSVWRVTRHADLTRWHSAAGSSTVVTVRDAQGCAPFPEARLNVSGAAPFTGTDANGNLRGFVDSHAHLMATQFLGGKLHCGSPYSPFGITVALRDCPDHEPGGWPAVSEHVLSRPGPHDTAGWPTFTGWPRYDSLTHEQTYYRWIERAWRSGLRVTTNYYVQNRVLCERYPLRDQPCDEMASIRVQHRMLQRMQDYVDAQAGGPGKGFLRIATNAAQVRSIVAAGKLAVTLGVEVSEPFGCRTVRGRAQCTRGDIDRGLDELRAMGVRQIILTHKFDNALGGTRFDQGTTGVAVNAGQLLSTGHPWQVEPCRTAQRDNPVVGYARDRCNIRGLTPLGAYTVHAMIARRLAIDVDHLSVKTATAVLDLAEARRYPGLVSSHTWTDKSNYRRILRAGGFVGLFATPAEAEHGETGRHGDLPPDFLSAWRVLRAQRSPRHFFGVGFGPDMNGLGKQAHPRPSARHSPVRYPFTSVDGGTRVGRQVTGQRVFDVNTDGTAHYGLLPDWVESLRIEAGRDGPTLVRDLFSAAEAYARYLERLEAHR</sequence>
<dbReference type="InterPro" id="IPR032466">
    <property type="entry name" value="Metal_Hydrolase"/>
</dbReference>
<reference evidence="3 4" key="1">
    <citation type="submission" date="2011-11" db="EMBL/GenBank/DDBJ databases">
        <title>Whole genome shotgun sequence of Gordonia araii NBRC 100433.</title>
        <authorList>
            <person name="Yoshida Y."/>
            <person name="Hosoyama A."/>
            <person name="Tsuchikane K."/>
            <person name="Katsumata H."/>
            <person name="Yamazaki S."/>
            <person name="Fujita N."/>
        </authorList>
    </citation>
    <scope>NUCLEOTIDE SEQUENCE [LARGE SCALE GENOMIC DNA]</scope>
    <source>
        <strain evidence="3 4">NBRC 100433</strain>
    </source>
</reference>
<keyword evidence="4" id="KW-1185">Reference proteome</keyword>
<dbReference type="Proteomes" id="UP000035088">
    <property type="component" value="Unassembled WGS sequence"/>
</dbReference>
<evidence type="ECO:0000256" key="2">
    <source>
        <dbReference type="SAM" id="SignalP"/>
    </source>
</evidence>
<keyword evidence="2" id="KW-0732">Signal</keyword>
<dbReference type="AlphaFoldDB" id="G7H309"/>
<evidence type="ECO:0000313" key="4">
    <source>
        <dbReference type="Proteomes" id="UP000035088"/>
    </source>
</evidence>
<feature type="region of interest" description="Disordered" evidence="1">
    <location>
        <begin position="540"/>
        <end position="561"/>
    </location>
</feature>
<gene>
    <name evidence="3" type="ORF">GOARA_054_00100</name>
</gene>
<dbReference type="Gene3D" id="3.20.20.140">
    <property type="entry name" value="Metal-dependent hydrolases"/>
    <property type="match status" value="1"/>
</dbReference>
<dbReference type="EMBL" id="BAEE01000054">
    <property type="protein sequence ID" value="GAB10234.1"/>
    <property type="molecule type" value="Genomic_DNA"/>
</dbReference>
<feature type="compositionally biased region" description="Basic residues" evidence="1">
    <location>
        <begin position="543"/>
        <end position="553"/>
    </location>
</feature>
<evidence type="ECO:0000256" key="1">
    <source>
        <dbReference type="SAM" id="MobiDB-lite"/>
    </source>
</evidence>
<dbReference type="SUPFAM" id="SSF51556">
    <property type="entry name" value="Metallo-dependent hydrolases"/>
    <property type="match status" value="1"/>
</dbReference>
<organism evidence="3 4">
    <name type="scientific">Gordonia araii NBRC 100433</name>
    <dbReference type="NCBI Taxonomy" id="1073574"/>
    <lineage>
        <taxon>Bacteria</taxon>
        <taxon>Bacillati</taxon>
        <taxon>Actinomycetota</taxon>
        <taxon>Actinomycetes</taxon>
        <taxon>Mycobacteriales</taxon>
        <taxon>Gordoniaceae</taxon>
        <taxon>Gordonia</taxon>
    </lineage>
</organism>
<comment type="caution">
    <text evidence="3">The sequence shown here is derived from an EMBL/GenBank/DDBJ whole genome shotgun (WGS) entry which is preliminary data.</text>
</comment>
<evidence type="ECO:0000313" key="3">
    <source>
        <dbReference type="EMBL" id="GAB10234.1"/>
    </source>
</evidence>
<protein>
    <submittedName>
        <fullName evidence="3">Putative sphingolipid ceramide N-deacylase</fullName>
    </submittedName>
</protein>
<accession>G7H309</accession>
<dbReference type="STRING" id="1073574.GOARA_054_00100"/>